<feature type="transmembrane region" description="Helical" evidence="1">
    <location>
        <begin position="184"/>
        <end position="202"/>
    </location>
</feature>
<feature type="transmembrane region" description="Helical" evidence="1">
    <location>
        <begin position="126"/>
        <end position="144"/>
    </location>
</feature>
<name>A0A538TYN1_UNCEI</name>
<organism evidence="2 3">
    <name type="scientific">Eiseniibacteriota bacterium</name>
    <dbReference type="NCBI Taxonomy" id="2212470"/>
    <lineage>
        <taxon>Bacteria</taxon>
        <taxon>Candidatus Eiseniibacteriota</taxon>
    </lineage>
</organism>
<feature type="transmembrane region" description="Helical" evidence="1">
    <location>
        <begin position="156"/>
        <end position="178"/>
    </location>
</feature>
<feature type="transmembrane region" description="Helical" evidence="1">
    <location>
        <begin position="397"/>
        <end position="415"/>
    </location>
</feature>
<feature type="transmembrane region" description="Helical" evidence="1">
    <location>
        <begin position="338"/>
        <end position="360"/>
    </location>
</feature>
<evidence type="ECO:0000313" key="2">
    <source>
        <dbReference type="EMBL" id="TMQ68755.1"/>
    </source>
</evidence>
<keyword evidence="1" id="KW-0812">Transmembrane</keyword>
<feature type="transmembrane region" description="Helical" evidence="1">
    <location>
        <begin position="305"/>
        <end position="326"/>
    </location>
</feature>
<dbReference type="EMBL" id="VBOY01000002">
    <property type="protein sequence ID" value="TMQ68755.1"/>
    <property type="molecule type" value="Genomic_DNA"/>
</dbReference>
<comment type="caution">
    <text evidence="2">The sequence shown here is derived from an EMBL/GenBank/DDBJ whole genome shotgun (WGS) entry which is preliminary data.</text>
</comment>
<feature type="transmembrane region" description="Helical" evidence="1">
    <location>
        <begin position="22"/>
        <end position="46"/>
    </location>
</feature>
<dbReference type="Proteomes" id="UP000316609">
    <property type="component" value="Unassembled WGS sequence"/>
</dbReference>
<reference evidence="2 3" key="1">
    <citation type="journal article" date="2019" name="Nat. Microbiol.">
        <title>Mediterranean grassland soil C-N compound turnover is dependent on rainfall and depth, and is mediated by genomically divergent microorganisms.</title>
        <authorList>
            <person name="Diamond S."/>
            <person name="Andeer P.F."/>
            <person name="Li Z."/>
            <person name="Crits-Christoph A."/>
            <person name="Burstein D."/>
            <person name="Anantharaman K."/>
            <person name="Lane K.R."/>
            <person name="Thomas B.C."/>
            <person name="Pan C."/>
            <person name="Northen T.R."/>
            <person name="Banfield J.F."/>
        </authorList>
    </citation>
    <scope>NUCLEOTIDE SEQUENCE [LARGE SCALE GENOMIC DNA]</scope>
    <source>
        <strain evidence="2">WS_8</strain>
    </source>
</reference>
<evidence type="ECO:0000313" key="3">
    <source>
        <dbReference type="Proteomes" id="UP000316609"/>
    </source>
</evidence>
<sequence length="427" mass="45226">MATRPSAVGALRRDLGGRSSRFILMAFDQALLSALMFSLNLALIHWGTKADYAGFAIVMSAALLSQSIQNAAICVPLMVLGRRWEPREFPGFEAHLRRVNLVGALISAVVCGVVALLAPGGDSRPAEGLAAATGLAVLGVWFREYRRTSQLREGRLGALAASDAIVAALVVSGLWYLVKRQGGLSALEVLAVLGAANLLVSLRGTLPVARSAAVSQHVLRDWSTQIRMSTTGSAVTWLQATSYPILVAAVVGTRAAADVAAARLFLSPGLLLGTAWGRLGMLRATEAIRVGGWARWRRFVTEQTVRVGFVTVAYIVVVVVAVAFGVGRILGDEYGNKSLIWCWLLVGFFTMIRTVASIALQGAAAFGELLRWGGVSALVSCAAVLALARLWGATGCVVGVAAGELVNCMAFFYVVRRLNKDTSSGRK</sequence>
<keyword evidence="1" id="KW-0472">Membrane</keyword>
<evidence type="ECO:0000256" key="1">
    <source>
        <dbReference type="SAM" id="Phobius"/>
    </source>
</evidence>
<protein>
    <recommendedName>
        <fullName evidence="4">Polysaccharide biosynthesis protein C-terminal domain-containing protein</fullName>
    </recommendedName>
</protein>
<keyword evidence="1" id="KW-1133">Transmembrane helix</keyword>
<proteinExistence type="predicted"/>
<feature type="transmembrane region" description="Helical" evidence="1">
    <location>
        <begin position="52"/>
        <end position="80"/>
    </location>
</feature>
<dbReference type="AlphaFoldDB" id="A0A538TYN1"/>
<feature type="transmembrane region" description="Helical" evidence="1">
    <location>
        <begin position="101"/>
        <end position="120"/>
    </location>
</feature>
<gene>
    <name evidence="2" type="ORF">E6K78_00120</name>
</gene>
<accession>A0A538TYN1</accession>
<feature type="transmembrane region" description="Helical" evidence="1">
    <location>
        <begin position="372"/>
        <end position="391"/>
    </location>
</feature>
<evidence type="ECO:0008006" key="4">
    <source>
        <dbReference type="Google" id="ProtNLM"/>
    </source>
</evidence>